<evidence type="ECO:0000313" key="3">
    <source>
        <dbReference type="EMBL" id="MBK9981882.1"/>
    </source>
</evidence>
<evidence type="ECO:0000256" key="2">
    <source>
        <dbReference type="SAM" id="SignalP"/>
    </source>
</evidence>
<dbReference type="Proteomes" id="UP000808337">
    <property type="component" value="Unassembled WGS sequence"/>
</dbReference>
<evidence type="ECO:0000313" key="4">
    <source>
        <dbReference type="Proteomes" id="UP000808337"/>
    </source>
</evidence>
<evidence type="ECO:0000256" key="1">
    <source>
        <dbReference type="SAM" id="Phobius"/>
    </source>
</evidence>
<accession>A0A9D7XSN1</accession>
<dbReference type="AlphaFoldDB" id="A0A9D7XSN1"/>
<keyword evidence="2" id="KW-0732">Signal</keyword>
<feature type="chain" id="PRO_5039414989" evidence="2">
    <location>
        <begin position="30"/>
        <end position="73"/>
    </location>
</feature>
<organism evidence="3 4">
    <name type="scientific">Candidatus Opimibacter skivensis</name>
    <dbReference type="NCBI Taxonomy" id="2982028"/>
    <lineage>
        <taxon>Bacteria</taxon>
        <taxon>Pseudomonadati</taxon>
        <taxon>Bacteroidota</taxon>
        <taxon>Saprospiria</taxon>
        <taxon>Saprospirales</taxon>
        <taxon>Saprospiraceae</taxon>
        <taxon>Candidatus Opimibacter</taxon>
    </lineage>
</organism>
<protein>
    <submittedName>
        <fullName evidence="3">Uncharacterized protein</fullName>
    </submittedName>
</protein>
<reference evidence="3 4" key="1">
    <citation type="submission" date="2020-10" db="EMBL/GenBank/DDBJ databases">
        <title>Connecting structure to function with the recovery of over 1000 high-quality activated sludge metagenome-assembled genomes encoding full-length rRNA genes using long-read sequencing.</title>
        <authorList>
            <person name="Singleton C.M."/>
            <person name="Petriglieri F."/>
            <person name="Kristensen J.M."/>
            <person name="Kirkegaard R.H."/>
            <person name="Michaelsen T.Y."/>
            <person name="Andersen M.H."/>
            <person name="Karst S.M."/>
            <person name="Dueholm M.S."/>
            <person name="Nielsen P.H."/>
            <person name="Albertsen M."/>
        </authorList>
    </citation>
    <scope>NUCLEOTIDE SEQUENCE [LARGE SCALE GENOMIC DNA]</scope>
    <source>
        <strain evidence="3">Ribe_18-Q3-R11-54_MAXAC.273</strain>
    </source>
</reference>
<keyword evidence="1" id="KW-1133">Transmembrane helix</keyword>
<gene>
    <name evidence="3" type="ORF">IPP15_05570</name>
</gene>
<keyword evidence="1" id="KW-0812">Transmembrane</keyword>
<feature type="transmembrane region" description="Helical" evidence="1">
    <location>
        <begin position="45"/>
        <end position="68"/>
    </location>
</feature>
<sequence>MKNAMKGHKMVVKLLSVGTLVFLSTILNAQDKGIDINVDLNKHDNWYQNPIVWVVGGAVFILLLVALLRGSKK</sequence>
<comment type="caution">
    <text evidence="3">The sequence shown here is derived from an EMBL/GenBank/DDBJ whole genome shotgun (WGS) entry which is preliminary data.</text>
</comment>
<dbReference type="EMBL" id="JADKGY010000001">
    <property type="protein sequence ID" value="MBK9981882.1"/>
    <property type="molecule type" value="Genomic_DNA"/>
</dbReference>
<name>A0A9D7XSN1_9BACT</name>
<proteinExistence type="predicted"/>
<feature type="signal peptide" evidence="2">
    <location>
        <begin position="1"/>
        <end position="29"/>
    </location>
</feature>
<keyword evidence="1" id="KW-0472">Membrane</keyword>